<keyword evidence="2" id="KW-1185">Reference proteome</keyword>
<organism evidence="1 2">
    <name type="scientific">Mytilus coruscus</name>
    <name type="common">Sea mussel</name>
    <dbReference type="NCBI Taxonomy" id="42192"/>
    <lineage>
        <taxon>Eukaryota</taxon>
        <taxon>Metazoa</taxon>
        <taxon>Spiralia</taxon>
        <taxon>Lophotrochozoa</taxon>
        <taxon>Mollusca</taxon>
        <taxon>Bivalvia</taxon>
        <taxon>Autobranchia</taxon>
        <taxon>Pteriomorphia</taxon>
        <taxon>Mytilida</taxon>
        <taxon>Mytiloidea</taxon>
        <taxon>Mytilidae</taxon>
        <taxon>Mytilinae</taxon>
        <taxon>Mytilus</taxon>
    </lineage>
</organism>
<proteinExistence type="predicted"/>
<dbReference type="AlphaFoldDB" id="A0A6J8BIU9"/>
<dbReference type="Proteomes" id="UP000507470">
    <property type="component" value="Unassembled WGS sequence"/>
</dbReference>
<name>A0A6J8BIU9_MYTCO</name>
<accession>A0A6J8BIU9</accession>
<reference evidence="1 2" key="1">
    <citation type="submission" date="2020-06" db="EMBL/GenBank/DDBJ databases">
        <authorList>
            <person name="Li R."/>
            <person name="Bekaert M."/>
        </authorList>
    </citation>
    <scope>NUCLEOTIDE SEQUENCE [LARGE SCALE GENOMIC DNA]</scope>
    <source>
        <strain evidence="2">wild</strain>
    </source>
</reference>
<protein>
    <recommendedName>
        <fullName evidence="3">Reverse transcriptase zinc-binding domain-containing protein</fullName>
    </recommendedName>
</protein>
<evidence type="ECO:0008006" key="3">
    <source>
        <dbReference type="Google" id="ProtNLM"/>
    </source>
</evidence>
<evidence type="ECO:0000313" key="1">
    <source>
        <dbReference type="EMBL" id="CAC5383321.1"/>
    </source>
</evidence>
<dbReference type="EMBL" id="CACVKT020003358">
    <property type="protein sequence ID" value="CAC5383321.1"/>
    <property type="molecule type" value="Genomic_DNA"/>
</dbReference>
<evidence type="ECO:0000313" key="2">
    <source>
        <dbReference type="Proteomes" id="UP000507470"/>
    </source>
</evidence>
<gene>
    <name evidence="1" type="ORF">MCOR_19085</name>
</gene>
<sequence>MEAQTMQNLSIQTAMTIQLAIQIQQQNNQQTSKSDTCINMMPMQMFFPPLPFQHGMQPPPYQPTFHHRYPPSTGYVPPSYFEPIIKKGKPDKSGRPHKSSPKNFIFIDANRSKWNKWFKCKNFYILPCLLYSLEVLPLTAGQISALGDFLLSPLKNIQALPKRTASVAVYSLLGTLPIEAELQKTIKPFTLNSYFRKSKSKGYLMRQYRIEICNGTFLHRTENILLQYSLPKLEEFLISIHTNIKWKEIVRSAINKFWSDKFRSFRTEKSALNRLCIDTIGIGEIHSVWKTATEISGETKKTVTKARILTGSYLLQANKAKFNLGSTDQICPLCKLEEENFQHFLIRCSTLDSKGHLCPSKQAVLNKIGIDQWKTNFQNRDTLSQ</sequence>